<organism evidence="3 4">
    <name type="scientific">Paenibacillus odorifer</name>
    <dbReference type="NCBI Taxonomy" id="189426"/>
    <lineage>
        <taxon>Bacteria</taxon>
        <taxon>Bacillati</taxon>
        <taxon>Bacillota</taxon>
        <taxon>Bacilli</taxon>
        <taxon>Bacillales</taxon>
        <taxon>Paenibacillaceae</taxon>
        <taxon>Paenibacillus</taxon>
    </lineage>
</organism>
<dbReference type="OrthoDB" id="6194834at2"/>
<accession>A0A1R0ZCA2</accession>
<evidence type="ECO:0000259" key="2">
    <source>
        <dbReference type="Pfam" id="PF13127"/>
    </source>
</evidence>
<evidence type="ECO:0000313" key="4">
    <source>
        <dbReference type="Proteomes" id="UP000187425"/>
    </source>
</evidence>
<keyword evidence="1" id="KW-0812">Transmembrane</keyword>
<dbReference type="AlphaFoldDB" id="A0A1R0ZCA2"/>
<dbReference type="InterPro" id="IPR025016">
    <property type="entry name" value="DUF3955"/>
</dbReference>
<evidence type="ECO:0000313" key="3">
    <source>
        <dbReference type="EMBL" id="OME66898.1"/>
    </source>
</evidence>
<protein>
    <submittedName>
        <fullName evidence="3">Group-specific protein</fullName>
    </submittedName>
</protein>
<sequence>MKKKYLIAASPLLLSIICLMISRMVGSSVGPDGILHEPAFFLIPLSYLFFFCSIVAFLFVGLGSVLNNRKKIS</sequence>
<keyword evidence="1" id="KW-0472">Membrane</keyword>
<dbReference type="Pfam" id="PF13127">
    <property type="entry name" value="DUF3955"/>
    <property type="match status" value="1"/>
</dbReference>
<proteinExistence type="predicted"/>
<name>A0A1R0ZCA2_9BACL</name>
<keyword evidence="1" id="KW-1133">Transmembrane helix</keyword>
<comment type="caution">
    <text evidence="3">The sequence shown here is derived from an EMBL/GenBank/DDBJ whole genome shotgun (WGS) entry which is preliminary data.</text>
</comment>
<feature type="transmembrane region" description="Helical" evidence="1">
    <location>
        <begin position="43"/>
        <end position="66"/>
    </location>
</feature>
<evidence type="ECO:0000256" key="1">
    <source>
        <dbReference type="SAM" id="Phobius"/>
    </source>
</evidence>
<feature type="domain" description="DUF3955" evidence="2">
    <location>
        <begin position="4"/>
        <end position="59"/>
    </location>
</feature>
<dbReference type="Proteomes" id="UP000187425">
    <property type="component" value="Unassembled WGS sequence"/>
</dbReference>
<reference evidence="3 4" key="1">
    <citation type="submission" date="2016-11" db="EMBL/GenBank/DDBJ databases">
        <title>Paenibacillus species isolates.</title>
        <authorList>
            <person name="Beno S.M."/>
        </authorList>
    </citation>
    <scope>NUCLEOTIDE SEQUENCE [LARGE SCALE GENOMIC DNA]</scope>
    <source>
        <strain evidence="3 4">FSL H7-0443</strain>
    </source>
</reference>
<gene>
    <name evidence="3" type="ORF">BSK65_20565</name>
</gene>
<dbReference type="EMBL" id="MPTW01000013">
    <property type="protein sequence ID" value="OME66898.1"/>
    <property type="molecule type" value="Genomic_DNA"/>
</dbReference>
<dbReference type="RefSeq" id="WP_076285730.1">
    <property type="nucleotide sequence ID" value="NZ_MPTW01000013.1"/>
</dbReference>